<dbReference type="NCBIfam" id="NF006110">
    <property type="entry name" value="PRK08261.1"/>
    <property type="match status" value="1"/>
</dbReference>
<dbReference type="InterPro" id="IPR002347">
    <property type="entry name" value="SDR_fam"/>
</dbReference>
<dbReference type="InterPro" id="IPR057326">
    <property type="entry name" value="KR_dom"/>
</dbReference>
<evidence type="ECO:0000256" key="1">
    <source>
        <dbReference type="ARBA" id="ARBA00006484"/>
    </source>
</evidence>
<proteinExistence type="inferred from homology"/>
<accession>A0A2Y9AKN1</accession>
<dbReference type="PANTHER" id="PTHR42879:SF2">
    <property type="entry name" value="3-OXOACYL-[ACYL-CARRIER-PROTEIN] REDUCTASE FABG"/>
    <property type="match status" value="1"/>
</dbReference>
<dbReference type="SMART" id="SM00822">
    <property type="entry name" value="PKS_KR"/>
    <property type="match status" value="1"/>
</dbReference>
<feature type="region of interest" description="Disordered" evidence="2">
    <location>
        <begin position="1"/>
        <end position="20"/>
    </location>
</feature>
<dbReference type="GO" id="GO:0032787">
    <property type="term" value="P:monocarboxylic acid metabolic process"/>
    <property type="evidence" value="ECO:0007669"/>
    <property type="project" value="UniProtKB-ARBA"/>
</dbReference>
<dbReference type="RefSeq" id="WP_110853153.1">
    <property type="nucleotide sequence ID" value="NZ_QKLZ01000011.1"/>
</dbReference>
<evidence type="ECO:0000313" key="4">
    <source>
        <dbReference type="EMBL" id="SSA45051.1"/>
    </source>
</evidence>
<dbReference type="EMBL" id="UETB01000011">
    <property type="protein sequence ID" value="SSA45051.1"/>
    <property type="molecule type" value="Genomic_DNA"/>
</dbReference>
<name>A0A2Y9AKN1_9MICO</name>
<evidence type="ECO:0000259" key="3">
    <source>
        <dbReference type="SMART" id="SM00822"/>
    </source>
</evidence>
<dbReference type="InterPro" id="IPR020904">
    <property type="entry name" value="Sc_DH/Rdtase_CS"/>
</dbReference>
<comment type="similarity">
    <text evidence="1">Belongs to the short-chain dehydrogenases/reductases (SDR) family.</text>
</comment>
<dbReference type="Gene3D" id="3.40.50.720">
    <property type="entry name" value="NAD(P)-binding Rossmann-like Domain"/>
    <property type="match status" value="2"/>
</dbReference>
<gene>
    <name evidence="4" type="ORF">SAMN05216184_11163</name>
</gene>
<feature type="domain" description="Ketoreductase" evidence="3">
    <location>
        <begin position="216"/>
        <end position="395"/>
    </location>
</feature>
<dbReference type="PANTHER" id="PTHR42879">
    <property type="entry name" value="3-OXOACYL-(ACYL-CARRIER-PROTEIN) REDUCTASE"/>
    <property type="match status" value="1"/>
</dbReference>
<dbReference type="PRINTS" id="PR00080">
    <property type="entry name" value="SDRFAMILY"/>
</dbReference>
<dbReference type="Proteomes" id="UP000250222">
    <property type="component" value="Unassembled WGS sequence"/>
</dbReference>
<evidence type="ECO:0000313" key="5">
    <source>
        <dbReference type="Proteomes" id="UP000250222"/>
    </source>
</evidence>
<evidence type="ECO:0000256" key="2">
    <source>
        <dbReference type="SAM" id="MobiDB-lite"/>
    </source>
</evidence>
<sequence length="453" mass="46723">MSDRYLDLVSGGPGRSAAKKLGLPQPVRLRRTDPASVDQPLVPGPVLVLDDGVSQRAADELAETLLGWDLDVRRDPQELAKGRRWGAVVLVLTEATSPADLAGPALTLGGVLRRLAPGGRVVTVSRRADDAGEPAVVAVRQGVDGFLRSLAKELRAGATANGVVLAQDVPVGAPSAVGALRFLLSARSAFVDGQPVHVTSADGVTPADWTRPLEGMVAVVTGAARGIGAAIVSVLARDGARVVGVDVPAAGDALSRVMNEVRGSALQLDITAEDAADRILAHVRERYGRLDVVVHNAGILRDKLLANMTDDRWNDLLAVNVLAPLRMNETFAEELGAGGRIISLASTSGIAGNRGQTNYAAAKAGIIGMTRALAPVVAASGATANAVAPGFIETDMTAKIPPLPRQVARRANSLQQGGRPVDVAEAIAFLASPQAGGVNGQTLRVCGQNLVGQ</sequence>
<dbReference type="PRINTS" id="PR00081">
    <property type="entry name" value="GDHRDH"/>
</dbReference>
<dbReference type="AlphaFoldDB" id="A0A2Y9AKN1"/>
<dbReference type="SUPFAM" id="SSF51735">
    <property type="entry name" value="NAD(P)-binding Rossmann-fold domains"/>
    <property type="match status" value="2"/>
</dbReference>
<dbReference type="Pfam" id="PF13561">
    <property type="entry name" value="adh_short_C2"/>
    <property type="match status" value="1"/>
</dbReference>
<keyword evidence="5" id="KW-1185">Reference proteome</keyword>
<protein>
    <submittedName>
        <fullName evidence="4">3-oxoacyl-[acyl-carrier protein] reductase</fullName>
    </submittedName>
</protein>
<reference evidence="4 5" key="1">
    <citation type="submission" date="2016-10" db="EMBL/GenBank/DDBJ databases">
        <authorList>
            <person name="Cai Z."/>
        </authorList>
    </citation>
    <scope>NUCLEOTIDE SEQUENCE [LARGE SCALE GENOMIC DNA]</scope>
    <source>
        <strain evidence="4 5">CGMCC 1.10826</strain>
    </source>
</reference>
<dbReference type="PROSITE" id="PS00061">
    <property type="entry name" value="ADH_SHORT"/>
    <property type="match status" value="1"/>
</dbReference>
<dbReference type="OrthoDB" id="9804774at2"/>
<dbReference type="InterPro" id="IPR050259">
    <property type="entry name" value="SDR"/>
</dbReference>
<dbReference type="InterPro" id="IPR036291">
    <property type="entry name" value="NAD(P)-bd_dom_sf"/>
</dbReference>
<dbReference type="FunFam" id="3.40.50.720:FF:000338">
    <property type="entry name" value="3-oxoacyl-ACP reductase FabG"/>
    <property type="match status" value="1"/>
</dbReference>
<organism evidence="4 5">
    <name type="scientific">Georgenia satyanarayanai</name>
    <dbReference type="NCBI Taxonomy" id="860221"/>
    <lineage>
        <taxon>Bacteria</taxon>
        <taxon>Bacillati</taxon>
        <taxon>Actinomycetota</taxon>
        <taxon>Actinomycetes</taxon>
        <taxon>Micrococcales</taxon>
        <taxon>Bogoriellaceae</taxon>
        <taxon>Georgenia</taxon>
    </lineage>
</organism>